<keyword evidence="4" id="KW-1185">Reference proteome</keyword>
<dbReference type="RefSeq" id="WP_196147270.1">
    <property type="nucleotide sequence ID" value="NZ_JADMLG010000001.1"/>
</dbReference>
<dbReference type="EMBL" id="JADMLG010000001">
    <property type="protein sequence ID" value="MBH0774934.1"/>
    <property type="molecule type" value="Genomic_DNA"/>
</dbReference>
<dbReference type="Proteomes" id="UP000655751">
    <property type="component" value="Unassembled WGS sequence"/>
</dbReference>
<evidence type="ECO:0000313" key="3">
    <source>
        <dbReference type="EMBL" id="MBH0774934.1"/>
    </source>
</evidence>
<feature type="region of interest" description="Disordered" evidence="1">
    <location>
        <begin position="68"/>
        <end position="88"/>
    </location>
</feature>
<feature type="chain" id="PRO_5037242775" description="DUF1795 domain-containing protein" evidence="2">
    <location>
        <begin position="24"/>
        <end position="172"/>
    </location>
</feature>
<accession>A0A931N0E5</accession>
<dbReference type="AlphaFoldDB" id="A0A931N0E5"/>
<proteinExistence type="predicted"/>
<gene>
    <name evidence="3" type="ORF">IT779_01370</name>
</gene>
<keyword evidence="2" id="KW-0732">Signal</keyword>
<reference evidence="3" key="1">
    <citation type="submission" date="2020-11" db="EMBL/GenBank/DDBJ databases">
        <title>Nocardia NEAU-351.nov., a novel actinomycete isolated from the cow dung.</title>
        <authorList>
            <person name="Zhang X."/>
        </authorList>
    </citation>
    <scope>NUCLEOTIDE SEQUENCE</scope>
    <source>
        <strain evidence="3">NEAU-351</strain>
    </source>
</reference>
<evidence type="ECO:0008006" key="5">
    <source>
        <dbReference type="Google" id="ProtNLM"/>
    </source>
</evidence>
<feature type="compositionally biased region" description="Basic and acidic residues" evidence="1">
    <location>
        <begin position="68"/>
        <end position="80"/>
    </location>
</feature>
<feature type="signal peptide" evidence="2">
    <location>
        <begin position="1"/>
        <end position="23"/>
    </location>
</feature>
<evidence type="ECO:0000256" key="1">
    <source>
        <dbReference type="SAM" id="MobiDB-lite"/>
    </source>
</evidence>
<comment type="caution">
    <text evidence="3">The sequence shown here is derived from an EMBL/GenBank/DDBJ whole genome shotgun (WGS) entry which is preliminary data.</text>
</comment>
<name>A0A931N0E5_9NOCA</name>
<evidence type="ECO:0000313" key="4">
    <source>
        <dbReference type="Proteomes" id="UP000655751"/>
    </source>
</evidence>
<sequence>MRRTMVALLTLALSVAGPSAVAAADPEVAAPVAAPYALITLTAIPNGWQERTDLRPVLEVFSDGRAVQKPDAVDAQRKPETPPQELTGTIRPDALQSALKEIRDLASADFGTPATNDRGVQIIDLMPQPPDQDVHLIVYSPEVVDGFGNDQRTVRQRFAAVYRALLDAFVKD</sequence>
<evidence type="ECO:0000256" key="2">
    <source>
        <dbReference type="SAM" id="SignalP"/>
    </source>
</evidence>
<protein>
    <recommendedName>
        <fullName evidence="5">DUF1795 domain-containing protein</fullName>
    </recommendedName>
</protein>
<organism evidence="3 4">
    <name type="scientific">Nocardia bovistercoris</name>
    <dbReference type="NCBI Taxonomy" id="2785916"/>
    <lineage>
        <taxon>Bacteria</taxon>
        <taxon>Bacillati</taxon>
        <taxon>Actinomycetota</taxon>
        <taxon>Actinomycetes</taxon>
        <taxon>Mycobacteriales</taxon>
        <taxon>Nocardiaceae</taxon>
        <taxon>Nocardia</taxon>
    </lineage>
</organism>